<dbReference type="SUPFAM" id="SSF53187">
    <property type="entry name" value="Zn-dependent exopeptidases"/>
    <property type="match status" value="1"/>
</dbReference>
<evidence type="ECO:0000313" key="11">
    <source>
        <dbReference type="Proteomes" id="UP000824001"/>
    </source>
</evidence>
<dbReference type="NCBIfam" id="TIGR01887">
    <property type="entry name" value="dipeptidaselike"/>
    <property type="match status" value="1"/>
</dbReference>
<evidence type="ECO:0000313" key="10">
    <source>
        <dbReference type="EMBL" id="HIS66611.1"/>
    </source>
</evidence>
<keyword evidence="7 10" id="KW-0224">Dipeptidase</keyword>
<keyword evidence="6" id="KW-0862">Zinc</keyword>
<name>A0A9D1FDM1_9FIRM</name>
<evidence type="ECO:0000256" key="5">
    <source>
        <dbReference type="ARBA" id="ARBA00022801"/>
    </source>
</evidence>
<dbReference type="AlphaFoldDB" id="A0A9D1FDM1"/>
<dbReference type="SUPFAM" id="SSF55031">
    <property type="entry name" value="Bacterial exopeptidase dimerisation domain"/>
    <property type="match status" value="1"/>
</dbReference>
<dbReference type="InterPro" id="IPR002933">
    <property type="entry name" value="Peptidase_M20"/>
</dbReference>
<dbReference type="Pfam" id="PF01546">
    <property type="entry name" value="Peptidase_M20"/>
    <property type="match status" value="1"/>
</dbReference>
<dbReference type="InterPro" id="IPR036264">
    <property type="entry name" value="Bact_exopeptidase_dim_dom"/>
</dbReference>
<evidence type="ECO:0000256" key="3">
    <source>
        <dbReference type="ARBA" id="ARBA00022670"/>
    </source>
</evidence>
<sequence>EIARSLGFRAENRGYVCTVDLGPEERQLDILAHLDVVPAGEGWTVTKPFEPKIADGRIYGRGTADDKGPAMAALFAMKAVRDLGLPLRRGVRLILGANEESGSADIDWYYAREKAAPMTFSPDANFPVINIEKGMYGPKFSAEYADNGALPRVKSLSSGLRGNMIPGTAKAVLEGFDADAVRALAAECAVSTAAEFDIEATEGLVTVRVEAKAAHASLPWDGNNALTALLELISRLPAEESEGFKRLCALHEIFPHGDWEGRAAGVAMSDEASGKLTICLDVLNYGPERLEGAFDSRLPVCATEATVRGVLTARCAGAGLEVEDRPQSRPHCVDAESELVRGLMKCYREYTGRDDKPIAIGGGTYVHGIENGVAFGCAMPGTDNRMHGADEFAVIAELELSAKIFAQAIADLCS</sequence>
<comment type="similarity">
    <text evidence="2">Belongs to the peptidase M20A family.</text>
</comment>
<dbReference type="Gene3D" id="3.40.630.10">
    <property type="entry name" value="Zn peptidases"/>
    <property type="match status" value="1"/>
</dbReference>
<evidence type="ECO:0000256" key="7">
    <source>
        <dbReference type="ARBA" id="ARBA00022997"/>
    </source>
</evidence>
<reference evidence="10" key="2">
    <citation type="journal article" date="2021" name="PeerJ">
        <title>Extensive microbial diversity within the chicken gut microbiome revealed by metagenomics and culture.</title>
        <authorList>
            <person name="Gilroy R."/>
            <person name="Ravi A."/>
            <person name="Getino M."/>
            <person name="Pursley I."/>
            <person name="Horton D.L."/>
            <person name="Alikhan N.F."/>
            <person name="Baker D."/>
            <person name="Gharbi K."/>
            <person name="Hall N."/>
            <person name="Watson M."/>
            <person name="Adriaenssens E.M."/>
            <person name="Foster-Nyarko E."/>
            <person name="Jarju S."/>
            <person name="Secka A."/>
            <person name="Antonio M."/>
            <person name="Oren A."/>
            <person name="Chaudhuri R.R."/>
            <person name="La Ragione R."/>
            <person name="Hildebrand F."/>
            <person name="Pallen M.J."/>
        </authorList>
    </citation>
    <scope>NUCLEOTIDE SEQUENCE</scope>
    <source>
        <strain evidence="10">ChiHjej10B9-9673</strain>
    </source>
</reference>
<dbReference type="GO" id="GO:0006508">
    <property type="term" value="P:proteolysis"/>
    <property type="evidence" value="ECO:0007669"/>
    <property type="project" value="UniProtKB-KW"/>
</dbReference>
<dbReference type="GO" id="GO:0006526">
    <property type="term" value="P:L-arginine biosynthetic process"/>
    <property type="evidence" value="ECO:0007669"/>
    <property type="project" value="TreeGrafter"/>
</dbReference>
<dbReference type="InterPro" id="IPR001261">
    <property type="entry name" value="ArgE/DapE_CS"/>
</dbReference>
<dbReference type="InterPro" id="IPR010964">
    <property type="entry name" value="M20A_pepV-rel"/>
</dbReference>
<dbReference type="GO" id="GO:0008270">
    <property type="term" value="F:zinc ion binding"/>
    <property type="evidence" value="ECO:0007669"/>
    <property type="project" value="InterPro"/>
</dbReference>
<evidence type="ECO:0000256" key="8">
    <source>
        <dbReference type="ARBA" id="ARBA00023049"/>
    </source>
</evidence>
<dbReference type="PROSITE" id="PS00759">
    <property type="entry name" value="ARGE_DAPE_CPG2_2"/>
    <property type="match status" value="1"/>
</dbReference>
<feature type="domain" description="Peptidase M20 dimerisation" evidence="9">
    <location>
        <begin position="206"/>
        <end position="242"/>
    </location>
</feature>
<dbReference type="PANTHER" id="PTHR43808:SF31">
    <property type="entry name" value="N-ACETYL-L-CITRULLINE DEACETYLASE"/>
    <property type="match status" value="1"/>
</dbReference>
<evidence type="ECO:0000256" key="1">
    <source>
        <dbReference type="ARBA" id="ARBA00001947"/>
    </source>
</evidence>
<evidence type="ECO:0000256" key="6">
    <source>
        <dbReference type="ARBA" id="ARBA00022833"/>
    </source>
</evidence>
<dbReference type="InterPro" id="IPR011650">
    <property type="entry name" value="Peptidase_M20_dimer"/>
</dbReference>
<gene>
    <name evidence="10" type="ORF">IAC18_03495</name>
</gene>
<feature type="non-terminal residue" evidence="10">
    <location>
        <position position="1"/>
    </location>
</feature>
<keyword evidence="3" id="KW-0645">Protease</keyword>
<keyword evidence="8" id="KW-0482">Metalloprotease</keyword>
<dbReference type="InterPro" id="IPR050072">
    <property type="entry name" value="Peptidase_M20A"/>
</dbReference>
<dbReference type="GO" id="GO:0016805">
    <property type="term" value="F:dipeptidase activity"/>
    <property type="evidence" value="ECO:0007669"/>
    <property type="project" value="UniProtKB-KW"/>
</dbReference>
<dbReference type="Proteomes" id="UP000824001">
    <property type="component" value="Unassembled WGS sequence"/>
</dbReference>
<keyword evidence="5 10" id="KW-0378">Hydrolase</keyword>
<protein>
    <submittedName>
        <fullName evidence="10">Sapep family Mn(2+)-dependent dipeptidase</fullName>
        <ecNumber evidence="10">3.4.13.-</ecNumber>
    </submittedName>
</protein>
<proteinExistence type="inferred from homology"/>
<organism evidence="10 11">
    <name type="scientific">Candidatus Scatomorpha merdipullorum</name>
    <dbReference type="NCBI Taxonomy" id="2840927"/>
    <lineage>
        <taxon>Bacteria</taxon>
        <taxon>Bacillati</taxon>
        <taxon>Bacillota</taxon>
        <taxon>Clostridia</taxon>
        <taxon>Eubacteriales</taxon>
        <taxon>Candidatus Scatomorpha</taxon>
    </lineage>
</organism>
<accession>A0A9D1FDM1</accession>
<comment type="cofactor">
    <cofactor evidence="1">
        <name>Zn(2+)</name>
        <dbReference type="ChEBI" id="CHEBI:29105"/>
    </cofactor>
</comment>
<evidence type="ECO:0000256" key="2">
    <source>
        <dbReference type="ARBA" id="ARBA00006247"/>
    </source>
</evidence>
<evidence type="ECO:0000256" key="4">
    <source>
        <dbReference type="ARBA" id="ARBA00022723"/>
    </source>
</evidence>
<dbReference type="GO" id="GO:0008237">
    <property type="term" value="F:metallopeptidase activity"/>
    <property type="evidence" value="ECO:0007669"/>
    <property type="project" value="UniProtKB-KW"/>
</dbReference>
<dbReference type="Gene3D" id="3.30.70.360">
    <property type="match status" value="2"/>
</dbReference>
<dbReference type="GO" id="GO:0008777">
    <property type="term" value="F:acetylornithine deacetylase activity"/>
    <property type="evidence" value="ECO:0007669"/>
    <property type="project" value="TreeGrafter"/>
</dbReference>
<reference evidence="10" key="1">
    <citation type="submission" date="2020-10" db="EMBL/GenBank/DDBJ databases">
        <authorList>
            <person name="Gilroy R."/>
        </authorList>
    </citation>
    <scope>NUCLEOTIDE SEQUENCE</scope>
    <source>
        <strain evidence="10">ChiHjej10B9-9673</strain>
    </source>
</reference>
<evidence type="ECO:0000259" key="9">
    <source>
        <dbReference type="Pfam" id="PF07687"/>
    </source>
</evidence>
<dbReference type="EMBL" id="DVJK01000098">
    <property type="protein sequence ID" value="HIS66611.1"/>
    <property type="molecule type" value="Genomic_DNA"/>
</dbReference>
<dbReference type="PANTHER" id="PTHR43808">
    <property type="entry name" value="ACETYLORNITHINE DEACETYLASE"/>
    <property type="match status" value="1"/>
</dbReference>
<keyword evidence="4" id="KW-0479">Metal-binding</keyword>
<dbReference type="Pfam" id="PF07687">
    <property type="entry name" value="M20_dimer"/>
    <property type="match status" value="1"/>
</dbReference>
<comment type="caution">
    <text evidence="10">The sequence shown here is derived from an EMBL/GenBank/DDBJ whole genome shotgun (WGS) entry which is preliminary data.</text>
</comment>
<dbReference type="EC" id="3.4.13.-" evidence="10"/>